<protein>
    <submittedName>
        <fullName evidence="1">DUF6244 family protein</fullName>
    </submittedName>
</protein>
<gene>
    <name evidence="1" type="ORF">PVK37_28165</name>
</gene>
<dbReference type="InterPro" id="IPR046211">
    <property type="entry name" value="DUF6244"/>
</dbReference>
<evidence type="ECO:0000313" key="1">
    <source>
        <dbReference type="EMBL" id="WDZ84289.1"/>
    </source>
</evidence>
<evidence type="ECO:0000313" key="2">
    <source>
        <dbReference type="Proteomes" id="UP001219605"/>
    </source>
</evidence>
<dbReference type="EMBL" id="CP118615">
    <property type="protein sequence ID" value="WDZ84289.1"/>
    <property type="molecule type" value="Genomic_DNA"/>
</dbReference>
<dbReference type="RefSeq" id="WP_275030851.1">
    <property type="nucleotide sequence ID" value="NZ_CP118615.1"/>
</dbReference>
<reference evidence="1 2" key="1">
    <citation type="submission" date="2023-02" db="EMBL/GenBank/DDBJ databases">
        <authorList>
            <person name="Mo P."/>
        </authorList>
    </citation>
    <scope>NUCLEOTIDE SEQUENCE [LARGE SCALE GENOMIC DNA]</scope>
    <source>
        <strain evidence="1 2">HUAS 3</strain>
    </source>
</reference>
<dbReference type="Proteomes" id="UP001219605">
    <property type="component" value="Chromosome"/>
</dbReference>
<sequence>MIARLSTASQKLDEARAKTAAAAQDVTEARTLVAGAREGAGAGALVGAIDA</sequence>
<proteinExistence type="predicted"/>
<accession>A0ABY7ZMT4</accession>
<keyword evidence="2" id="KW-1185">Reference proteome</keyword>
<organism evidence="1 2">
    <name type="scientific">Micromonospora cathayae</name>
    <dbReference type="NCBI Taxonomy" id="3028804"/>
    <lineage>
        <taxon>Bacteria</taxon>
        <taxon>Bacillati</taxon>
        <taxon>Actinomycetota</taxon>
        <taxon>Actinomycetes</taxon>
        <taxon>Micromonosporales</taxon>
        <taxon>Micromonosporaceae</taxon>
        <taxon>Micromonospora</taxon>
    </lineage>
</organism>
<name>A0ABY7ZMT4_9ACTN</name>
<dbReference type="Pfam" id="PF19757">
    <property type="entry name" value="DUF6244"/>
    <property type="match status" value="1"/>
</dbReference>